<evidence type="ECO:0000256" key="10">
    <source>
        <dbReference type="RuleBase" id="RU361128"/>
    </source>
</evidence>
<evidence type="ECO:0000256" key="5">
    <source>
        <dbReference type="ARBA" id="ARBA00022737"/>
    </source>
</evidence>
<dbReference type="STRING" id="32264.T1KJS1"/>
<evidence type="ECO:0000313" key="13">
    <source>
        <dbReference type="EnsemblMetazoa" id="tetur13g00960.1"/>
    </source>
</evidence>
<comment type="similarity">
    <text evidence="2 10">Belongs to the eukaryotic diacylglycerol kinase family.</text>
</comment>
<protein>
    <recommendedName>
        <fullName evidence="10">Diacylglycerol kinase</fullName>
        <shortName evidence="10">DAG kinase</shortName>
        <ecNumber evidence="10">2.7.1.107</ecNumber>
    </recommendedName>
</protein>
<evidence type="ECO:0000256" key="7">
    <source>
        <dbReference type="ARBA" id="ARBA00022777"/>
    </source>
</evidence>
<evidence type="ECO:0000256" key="6">
    <source>
        <dbReference type="ARBA" id="ARBA00022741"/>
    </source>
</evidence>
<proteinExistence type="inferred from homology"/>
<name>T1KJS1_TETUR</name>
<dbReference type="Gene3D" id="2.60.200.40">
    <property type="match status" value="1"/>
</dbReference>
<evidence type="ECO:0000256" key="2">
    <source>
        <dbReference type="ARBA" id="ARBA00009280"/>
    </source>
</evidence>
<keyword evidence="8" id="KW-0862">Zinc</keyword>
<evidence type="ECO:0000256" key="3">
    <source>
        <dbReference type="ARBA" id="ARBA00022679"/>
    </source>
</evidence>
<dbReference type="PROSITE" id="PS50081">
    <property type="entry name" value="ZF_DAG_PE_2"/>
    <property type="match status" value="1"/>
</dbReference>
<keyword evidence="3 10" id="KW-0808">Transferase</keyword>
<evidence type="ECO:0000256" key="4">
    <source>
        <dbReference type="ARBA" id="ARBA00022723"/>
    </source>
</evidence>
<evidence type="ECO:0000256" key="1">
    <source>
        <dbReference type="ARBA" id="ARBA00001383"/>
    </source>
</evidence>
<dbReference type="EC" id="2.7.1.107" evidence="10"/>
<dbReference type="GO" id="GO:0046872">
    <property type="term" value="F:metal ion binding"/>
    <property type="evidence" value="ECO:0007669"/>
    <property type="project" value="UniProtKB-KW"/>
</dbReference>
<keyword evidence="14" id="KW-1185">Reference proteome</keyword>
<dbReference type="eggNOG" id="KOG1169">
    <property type="taxonomic scope" value="Eukaryota"/>
</dbReference>
<dbReference type="Pfam" id="PF00609">
    <property type="entry name" value="DAGK_acc"/>
    <property type="match status" value="1"/>
</dbReference>
<keyword evidence="6 10" id="KW-0547">Nucleotide-binding</keyword>
<feature type="domain" description="DAGKc" evidence="12">
    <location>
        <begin position="261"/>
        <end position="403"/>
    </location>
</feature>
<dbReference type="SUPFAM" id="SSF57889">
    <property type="entry name" value="Cysteine-rich domain"/>
    <property type="match status" value="1"/>
</dbReference>
<dbReference type="Gene3D" id="3.40.50.10330">
    <property type="entry name" value="Probable inorganic polyphosphate/atp-NAD kinase, domain 1"/>
    <property type="match status" value="1"/>
</dbReference>
<dbReference type="Gene3D" id="3.30.60.20">
    <property type="match status" value="1"/>
</dbReference>
<dbReference type="InterPro" id="IPR037607">
    <property type="entry name" value="DGK"/>
</dbReference>
<dbReference type="InterPro" id="IPR016064">
    <property type="entry name" value="NAD/diacylglycerol_kinase_sf"/>
</dbReference>
<dbReference type="Pfam" id="PF00130">
    <property type="entry name" value="C1_1"/>
    <property type="match status" value="1"/>
</dbReference>
<dbReference type="PROSITE" id="PS50146">
    <property type="entry name" value="DAGK"/>
    <property type="match status" value="1"/>
</dbReference>
<dbReference type="EnsemblMetazoa" id="tetur13g00960.1">
    <property type="protein sequence ID" value="tetur13g00960.1"/>
    <property type="gene ID" value="tetur13g00960"/>
</dbReference>
<reference evidence="14" key="1">
    <citation type="submission" date="2011-08" db="EMBL/GenBank/DDBJ databases">
        <authorList>
            <person name="Rombauts S."/>
        </authorList>
    </citation>
    <scope>NUCLEOTIDE SEQUENCE</scope>
    <source>
        <strain evidence="14">London</strain>
    </source>
</reference>
<sequence length="597" mass="67693">MIMGIMRIFKNCRRKSTIKQIYHSFKFMLISTIIENVGSTSEGIPNNELDPIHRSNYHSLGYDLFIYGSVTLSFILAWKLLKIYRNSITIPIYDASKGHHWVSFQLPPMMVSNVVFCNICKGLIVDGLYCDYCGICADSSSCHHSADTQIPCKLSFTRADDNISFHRHHWVQGNISSQSSCIVCGDDIEEKEDVLQDFRCCWCQRTVHEAESCYNQISDTRCDSGKYGKYIIPPESIKCQSRWLRGRSQVICSIDPTKPTENWQPLIVFGNRKSGNNDGAKVLRAFRYVLNRCQVIDLANESPEQGLYWCKVLSKNHPDIVPVILVAAGDGTVAWILQTIDKMKLSPVPMVGIIPLGTGNDLAQVLGWGASFNCDSPLRFIMDCLEKSKCVLLDRWSVKISPPIFGLSFTYKSLVMNNYLSIGVDALVALNFHQTRESKYYSWFGSRLFNKFLYFSYGTKDLLERKCSELEKKIYLELDGVKQDLPELESIVVLNIPSWGGGKDIWSIGRNSESTFPDQQIDDQLIEVLGITSSFHIAQIMVGLSEPLRIGRAKTVLIKLTDKLPMQVDGEPWIQHPCSIKIDWLNQAKMLKVPVKE</sequence>
<dbReference type="InterPro" id="IPR046349">
    <property type="entry name" value="C1-like_sf"/>
</dbReference>
<dbReference type="Proteomes" id="UP000015104">
    <property type="component" value="Unassembled WGS sequence"/>
</dbReference>
<evidence type="ECO:0000313" key="14">
    <source>
        <dbReference type="Proteomes" id="UP000015104"/>
    </source>
</evidence>
<organism evidence="13 14">
    <name type="scientific">Tetranychus urticae</name>
    <name type="common">Two-spotted spider mite</name>
    <dbReference type="NCBI Taxonomy" id="32264"/>
    <lineage>
        <taxon>Eukaryota</taxon>
        <taxon>Metazoa</taxon>
        <taxon>Ecdysozoa</taxon>
        <taxon>Arthropoda</taxon>
        <taxon>Chelicerata</taxon>
        <taxon>Arachnida</taxon>
        <taxon>Acari</taxon>
        <taxon>Acariformes</taxon>
        <taxon>Trombidiformes</taxon>
        <taxon>Prostigmata</taxon>
        <taxon>Eleutherengona</taxon>
        <taxon>Raphignathae</taxon>
        <taxon>Tetranychoidea</taxon>
        <taxon>Tetranychidae</taxon>
        <taxon>Tetranychus</taxon>
    </lineage>
</organism>
<dbReference type="InterPro" id="IPR000756">
    <property type="entry name" value="Diacylglycerol_kin_accessory"/>
</dbReference>
<dbReference type="SMART" id="SM00045">
    <property type="entry name" value="DAGKa"/>
    <property type="match status" value="1"/>
</dbReference>
<keyword evidence="9 10" id="KW-0067">ATP-binding</keyword>
<dbReference type="SMART" id="SM00046">
    <property type="entry name" value="DAGKc"/>
    <property type="match status" value="1"/>
</dbReference>
<evidence type="ECO:0000259" key="12">
    <source>
        <dbReference type="PROSITE" id="PS50146"/>
    </source>
</evidence>
<dbReference type="SUPFAM" id="SSF111331">
    <property type="entry name" value="NAD kinase/diacylglycerol kinase-like"/>
    <property type="match status" value="1"/>
</dbReference>
<dbReference type="InterPro" id="IPR001206">
    <property type="entry name" value="Diacylglycerol_kinase_cat_dom"/>
</dbReference>
<dbReference type="CDD" id="cd20801">
    <property type="entry name" value="C1_DGKepsilon_typeIII_rpt1"/>
    <property type="match status" value="1"/>
</dbReference>
<dbReference type="GO" id="GO:0016020">
    <property type="term" value="C:membrane"/>
    <property type="evidence" value="ECO:0007669"/>
    <property type="project" value="TreeGrafter"/>
</dbReference>
<dbReference type="HOGENOM" id="CLU_003770_3_1_1"/>
<keyword evidence="4" id="KW-0479">Metal-binding</keyword>
<dbReference type="EMBL" id="CAEY01000163">
    <property type="status" value="NOT_ANNOTATED_CDS"/>
    <property type="molecule type" value="Genomic_DNA"/>
</dbReference>
<dbReference type="Pfam" id="PF00781">
    <property type="entry name" value="DAGK_cat"/>
    <property type="match status" value="1"/>
</dbReference>
<gene>
    <name evidence="13" type="primary">107365027</name>
</gene>
<feature type="domain" description="Phorbol-ester/DAG-type" evidence="11">
    <location>
        <begin position="167"/>
        <end position="222"/>
    </location>
</feature>
<comment type="catalytic activity">
    <reaction evidence="1 10">
        <text>a 1,2-diacyl-sn-glycerol + ATP = a 1,2-diacyl-sn-glycero-3-phosphate + ADP + H(+)</text>
        <dbReference type="Rhea" id="RHEA:10272"/>
        <dbReference type="ChEBI" id="CHEBI:15378"/>
        <dbReference type="ChEBI" id="CHEBI:17815"/>
        <dbReference type="ChEBI" id="CHEBI:30616"/>
        <dbReference type="ChEBI" id="CHEBI:58608"/>
        <dbReference type="ChEBI" id="CHEBI:456216"/>
        <dbReference type="EC" id="2.7.1.107"/>
    </reaction>
</comment>
<dbReference type="GO" id="GO:0007200">
    <property type="term" value="P:phospholipase C-activating G protein-coupled receptor signaling pathway"/>
    <property type="evidence" value="ECO:0007669"/>
    <property type="project" value="InterPro"/>
</dbReference>
<dbReference type="OMA" id="IRVHENC"/>
<evidence type="ECO:0000256" key="8">
    <source>
        <dbReference type="ARBA" id="ARBA00022833"/>
    </source>
</evidence>
<dbReference type="GO" id="GO:0005524">
    <property type="term" value="F:ATP binding"/>
    <property type="evidence" value="ECO:0007669"/>
    <property type="project" value="UniProtKB-KW"/>
</dbReference>
<reference evidence="13" key="2">
    <citation type="submission" date="2015-06" db="UniProtKB">
        <authorList>
            <consortium name="EnsemblMetazoa"/>
        </authorList>
    </citation>
    <scope>IDENTIFICATION</scope>
</reference>
<evidence type="ECO:0000259" key="11">
    <source>
        <dbReference type="PROSITE" id="PS50081"/>
    </source>
</evidence>
<keyword evidence="5" id="KW-0677">Repeat</keyword>
<accession>T1KJS1</accession>
<dbReference type="OrthoDB" id="242257at2759"/>
<dbReference type="AlphaFoldDB" id="T1KJS1"/>
<dbReference type="InterPro" id="IPR017438">
    <property type="entry name" value="ATP-NAD_kinase_N"/>
</dbReference>
<evidence type="ECO:0000256" key="9">
    <source>
        <dbReference type="ARBA" id="ARBA00022840"/>
    </source>
</evidence>
<dbReference type="PANTHER" id="PTHR11255">
    <property type="entry name" value="DIACYLGLYCEROL KINASE"/>
    <property type="match status" value="1"/>
</dbReference>
<dbReference type="PANTHER" id="PTHR11255:SF118">
    <property type="entry name" value="DIACYLGLYCEROL KINASE EPSILON"/>
    <property type="match status" value="1"/>
</dbReference>
<dbReference type="GO" id="GO:0004143">
    <property type="term" value="F:ATP-dependent diacylglycerol kinase activity"/>
    <property type="evidence" value="ECO:0007669"/>
    <property type="project" value="UniProtKB-EC"/>
</dbReference>
<keyword evidence="7 10" id="KW-0418">Kinase</keyword>
<dbReference type="InterPro" id="IPR002219">
    <property type="entry name" value="PKC_DAG/PE"/>
</dbReference>